<dbReference type="GO" id="GO:0000175">
    <property type="term" value="F:3'-5'-RNA exonuclease activity"/>
    <property type="evidence" value="ECO:0007669"/>
    <property type="project" value="TreeGrafter"/>
</dbReference>
<dbReference type="SUPFAM" id="SSF56219">
    <property type="entry name" value="DNase I-like"/>
    <property type="match status" value="1"/>
</dbReference>
<keyword evidence="3" id="KW-0540">Nuclease</keyword>
<dbReference type="AlphaFoldDB" id="A0A921K594"/>
<dbReference type="GO" id="GO:0004519">
    <property type="term" value="F:endonuclease activity"/>
    <property type="evidence" value="ECO:0007669"/>
    <property type="project" value="UniProtKB-KW"/>
</dbReference>
<dbReference type="PROSITE" id="PS51257">
    <property type="entry name" value="PROKAR_LIPOPROTEIN"/>
    <property type="match status" value="1"/>
</dbReference>
<dbReference type="InterPro" id="IPR050410">
    <property type="entry name" value="CCR4/nocturin_mRNA_transcr"/>
</dbReference>
<reference evidence="3" key="2">
    <citation type="submission" date="2021-09" db="EMBL/GenBank/DDBJ databases">
        <authorList>
            <person name="Gilroy R."/>
        </authorList>
    </citation>
    <scope>NUCLEOTIDE SEQUENCE</scope>
    <source>
        <strain evidence="3">CHK165-8395</strain>
    </source>
</reference>
<dbReference type="Proteomes" id="UP000718012">
    <property type="component" value="Unassembled WGS sequence"/>
</dbReference>
<keyword evidence="3" id="KW-0255">Endonuclease</keyword>
<dbReference type="Pfam" id="PF03372">
    <property type="entry name" value="Exo_endo_phos"/>
    <property type="match status" value="1"/>
</dbReference>
<dbReference type="InterPro" id="IPR036691">
    <property type="entry name" value="Endo/exonu/phosph_ase_sf"/>
</dbReference>
<evidence type="ECO:0000256" key="1">
    <source>
        <dbReference type="SAM" id="SignalP"/>
    </source>
</evidence>
<comment type="caution">
    <text evidence="3">The sequence shown here is derived from an EMBL/GenBank/DDBJ whole genome shotgun (WGS) entry which is preliminary data.</text>
</comment>
<dbReference type="Gene3D" id="3.60.10.10">
    <property type="entry name" value="Endonuclease/exonuclease/phosphatase"/>
    <property type="match status" value="1"/>
</dbReference>
<proteinExistence type="predicted"/>
<protein>
    <submittedName>
        <fullName evidence="3">Endonuclease/exonuclease/phosphatase family protein</fullName>
    </submittedName>
</protein>
<feature type="signal peptide" evidence="1">
    <location>
        <begin position="1"/>
        <end position="18"/>
    </location>
</feature>
<feature type="domain" description="Endonuclease/exonuclease/phosphatase" evidence="2">
    <location>
        <begin position="34"/>
        <end position="280"/>
    </location>
</feature>
<reference evidence="3" key="1">
    <citation type="journal article" date="2021" name="PeerJ">
        <title>Extensive microbial diversity within the chicken gut microbiome revealed by metagenomics and culture.</title>
        <authorList>
            <person name="Gilroy R."/>
            <person name="Ravi A."/>
            <person name="Getino M."/>
            <person name="Pursley I."/>
            <person name="Horton D.L."/>
            <person name="Alikhan N.F."/>
            <person name="Baker D."/>
            <person name="Gharbi K."/>
            <person name="Hall N."/>
            <person name="Watson M."/>
            <person name="Adriaenssens E.M."/>
            <person name="Foster-Nyarko E."/>
            <person name="Jarju S."/>
            <person name="Secka A."/>
            <person name="Antonio M."/>
            <person name="Oren A."/>
            <person name="Chaudhuri R.R."/>
            <person name="La Ragione R."/>
            <person name="Hildebrand F."/>
            <person name="Pallen M.J."/>
        </authorList>
    </citation>
    <scope>NUCLEOTIDE SEQUENCE</scope>
    <source>
        <strain evidence="3">CHK165-8395</strain>
    </source>
</reference>
<sequence length="289" mass="32671">MKHSLFTLGIVAASLSVATLSCTTQQQPTEVTWGTFNIRYDNPGDSLNNWQYRKDNVAQFIKSQDIDIVGMQEVLHNQLEDLKSRLPEYAEVGVGREDGKTKGEYSPLFYKKDRFEVLDSNTFWLSQYPDSVGFIGWDGACSRIATWAKLKDKKTGKIFMAVNTHFDHVGTEARRKGALLIIEKIKEIVGDQPAVLTGDFNVTDQSEAYETITTNEFVLKDAYKEAAQREGVDYTFHDFGRIPADSCDKIDFIFVTPQIKVESSYIPQEAEEAGQFLSDHNPEVVHLSF</sequence>
<dbReference type="InterPro" id="IPR005135">
    <property type="entry name" value="Endo/exonuclease/phosphatase"/>
</dbReference>
<dbReference type="EMBL" id="DYXD01000252">
    <property type="protein sequence ID" value="HJF08802.1"/>
    <property type="molecule type" value="Genomic_DNA"/>
</dbReference>
<evidence type="ECO:0000313" key="4">
    <source>
        <dbReference type="Proteomes" id="UP000718012"/>
    </source>
</evidence>
<evidence type="ECO:0000313" key="3">
    <source>
        <dbReference type="EMBL" id="HJF08802.1"/>
    </source>
</evidence>
<evidence type="ECO:0000259" key="2">
    <source>
        <dbReference type="Pfam" id="PF03372"/>
    </source>
</evidence>
<gene>
    <name evidence="3" type="ORF">K8U81_11580</name>
</gene>
<keyword evidence="1" id="KW-0732">Signal</keyword>
<dbReference type="PANTHER" id="PTHR12121:SF36">
    <property type="entry name" value="ENDONUCLEASE_EXONUCLEASE_PHOSPHATASE DOMAIN-CONTAINING PROTEIN"/>
    <property type="match status" value="1"/>
</dbReference>
<organism evidence="3 4">
    <name type="scientific">Phocaeicola coprocola</name>
    <dbReference type="NCBI Taxonomy" id="310298"/>
    <lineage>
        <taxon>Bacteria</taxon>
        <taxon>Pseudomonadati</taxon>
        <taxon>Bacteroidota</taxon>
        <taxon>Bacteroidia</taxon>
        <taxon>Bacteroidales</taxon>
        <taxon>Bacteroidaceae</taxon>
        <taxon>Phocaeicola</taxon>
    </lineage>
</organism>
<name>A0A921K594_9BACT</name>
<accession>A0A921K594</accession>
<dbReference type="CDD" id="cd09083">
    <property type="entry name" value="EEP-1"/>
    <property type="match status" value="1"/>
</dbReference>
<keyword evidence="3" id="KW-0378">Hydrolase</keyword>
<dbReference type="RefSeq" id="WP_022125685.1">
    <property type="nucleotide sequence ID" value="NZ_CALUHW010000011.1"/>
</dbReference>
<dbReference type="PANTHER" id="PTHR12121">
    <property type="entry name" value="CARBON CATABOLITE REPRESSOR PROTEIN 4"/>
    <property type="match status" value="1"/>
</dbReference>
<feature type="chain" id="PRO_5038093700" evidence="1">
    <location>
        <begin position="19"/>
        <end position="289"/>
    </location>
</feature>